<feature type="transmembrane region" description="Helical" evidence="1">
    <location>
        <begin position="149"/>
        <end position="169"/>
    </location>
</feature>
<feature type="transmembrane region" description="Helical" evidence="1">
    <location>
        <begin position="466"/>
        <end position="487"/>
    </location>
</feature>
<comment type="caution">
    <text evidence="4">The sequence shown here is derived from an EMBL/GenBank/DDBJ whole genome shotgun (WGS) entry which is preliminary data.</text>
</comment>
<feature type="transmembrane region" description="Helical" evidence="1">
    <location>
        <begin position="21"/>
        <end position="49"/>
    </location>
</feature>
<keyword evidence="1" id="KW-0472">Membrane</keyword>
<sequence length="694" mass="79853">MEAEVQHRSRRKSRKKNKIRTNNFTNIGNILIKGRFVIGLLLLILIVSLNLNGSSINEWNKILSEDSNEKTSDIIFGKSRGARSDEWMVQTPFYLSQAEADYPLNNDNYGLSGQNMVIAYNSPVKDITAIGKPFNWGFFFLGRDRGLSFYWGFKLIALFLLSFELLMILTKRKKGLSALGSFMITFAPAVQWWFMQHVGDLVFFTIAIMVAVYYFFAPWTKRWLKLLMVLLGSICAIGFVLVIFPAHQVIFAYMLIFWLVAVILQFKKELRDPIFIAISVALFITIVGGVLLYFYSTSKEALEATLNTTYPGHRVSTGGNLDFFQLFMFLTNWKLPFKTINFGNQVEAARFYNLFFVAIFLLPIFYRKKRFRRENYLGTSLVVTALFILFWISVGLPKGLAELTLLSYVPVNRALLTFSFVSMLITFWFISVILDSRQLNIYLRSLTVLLLVLLSFATIYPSYINWYLSIPEMIISVLVFGLVTWLILSKNMKVLAPILIAVTVASGFFVNPIVKGTDTIYESKLAKAILKIKQEDPNALWLSEGSIYNFVPALGVHTLNSVRFYPDMEMWDIVDSKGKNEKIYNRYAHVSAYLTAEKTSYKLTNRDSLTVNINYKTVKKLNVKYIVSRRLLEQYEPFGFAKFEKMYGGSSKKSWKVYRVVFNEEEPAAPETPPVSNTIPEINMNENQYNYYSY</sequence>
<proteinExistence type="predicted"/>
<dbReference type="Pfam" id="PF24672">
    <property type="entry name" value="DUF7654"/>
    <property type="match status" value="1"/>
</dbReference>
<feature type="transmembrane region" description="Helical" evidence="1">
    <location>
        <begin position="441"/>
        <end position="460"/>
    </location>
</feature>
<accession>A0ABS6TAE2</accession>
<dbReference type="InterPro" id="IPR056071">
    <property type="entry name" value="DUF7654"/>
</dbReference>
<dbReference type="RefSeq" id="WP_218324917.1">
    <property type="nucleotide sequence ID" value="NZ_JAHUZB010000002.1"/>
</dbReference>
<dbReference type="Pfam" id="PF24677">
    <property type="entry name" value="DUF7657"/>
    <property type="match status" value="1"/>
</dbReference>
<evidence type="ECO:0000259" key="3">
    <source>
        <dbReference type="Pfam" id="PF24677"/>
    </source>
</evidence>
<keyword evidence="1" id="KW-1133">Transmembrane helix</keyword>
<feature type="transmembrane region" description="Helical" evidence="1">
    <location>
        <begin position="176"/>
        <end position="195"/>
    </location>
</feature>
<feature type="transmembrane region" description="Helical" evidence="1">
    <location>
        <begin position="201"/>
        <end position="219"/>
    </location>
</feature>
<protein>
    <recommendedName>
        <fullName evidence="6">YkoY family integral membrane protein</fullName>
    </recommendedName>
</protein>
<name>A0ABS6TAE2_9ENTE</name>
<keyword evidence="5" id="KW-1185">Reference proteome</keyword>
<evidence type="ECO:0000313" key="4">
    <source>
        <dbReference type="EMBL" id="MBV7389850.1"/>
    </source>
</evidence>
<feature type="transmembrane region" description="Helical" evidence="1">
    <location>
        <begin position="494"/>
        <end position="514"/>
    </location>
</feature>
<feature type="transmembrane region" description="Helical" evidence="1">
    <location>
        <begin position="274"/>
        <end position="295"/>
    </location>
</feature>
<organism evidence="4 5">
    <name type="scientific">Enterococcus alishanensis</name>
    <dbReference type="NCBI Taxonomy" id="1303817"/>
    <lineage>
        <taxon>Bacteria</taxon>
        <taxon>Bacillati</taxon>
        <taxon>Bacillota</taxon>
        <taxon>Bacilli</taxon>
        <taxon>Lactobacillales</taxon>
        <taxon>Enterococcaceae</taxon>
        <taxon>Enterococcus</taxon>
    </lineage>
</organism>
<reference evidence="4 5" key="1">
    <citation type="submission" date="2021-06" db="EMBL/GenBank/DDBJ databases">
        <title>Enterococcus alishanensis sp. nov., a novel lactic acid bacterium isolated from fresh coffee beans.</title>
        <authorList>
            <person name="Chen Y.-S."/>
        </authorList>
    </citation>
    <scope>NUCLEOTIDE SEQUENCE [LARGE SCALE GENOMIC DNA]</scope>
    <source>
        <strain evidence="4 5">ALS3</strain>
    </source>
</reference>
<evidence type="ECO:0008006" key="6">
    <source>
        <dbReference type="Google" id="ProtNLM"/>
    </source>
</evidence>
<feature type="transmembrane region" description="Helical" evidence="1">
    <location>
        <begin position="226"/>
        <end position="244"/>
    </location>
</feature>
<evidence type="ECO:0000259" key="2">
    <source>
        <dbReference type="Pfam" id="PF24672"/>
    </source>
</evidence>
<keyword evidence="1" id="KW-0812">Transmembrane</keyword>
<feature type="transmembrane region" description="Helical" evidence="1">
    <location>
        <begin position="414"/>
        <end position="434"/>
    </location>
</feature>
<dbReference type="InterPro" id="IPR056074">
    <property type="entry name" value="DUF7657"/>
</dbReference>
<evidence type="ECO:0000256" key="1">
    <source>
        <dbReference type="SAM" id="Phobius"/>
    </source>
</evidence>
<dbReference type="EMBL" id="JAHUZB010000002">
    <property type="protein sequence ID" value="MBV7389850.1"/>
    <property type="molecule type" value="Genomic_DNA"/>
</dbReference>
<feature type="domain" description="DUF7657" evidence="3">
    <location>
        <begin position="35"/>
        <end position="431"/>
    </location>
</feature>
<evidence type="ECO:0000313" key="5">
    <source>
        <dbReference type="Proteomes" id="UP000774130"/>
    </source>
</evidence>
<feature type="transmembrane region" description="Helical" evidence="1">
    <location>
        <begin position="375"/>
        <end position="394"/>
    </location>
</feature>
<gene>
    <name evidence="4" type="ORF">KUA55_04100</name>
</gene>
<feature type="transmembrane region" description="Helical" evidence="1">
    <location>
        <begin position="250"/>
        <end position="267"/>
    </location>
</feature>
<feature type="domain" description="DUF7654" evidence="2">
    <location>
        <begin position="520"/>
        <end position="661"/>
    </location>
</feature>
<dbReference type="Proteomes" id="UP000774130">
    <property type="component" value="Unassembled WGS sequence"/>
</dbReference>
<feature type="transmembrane region" description="Helical" evidence="1">
    <location>
        <begin position="349"/>
        <end position="366"/>
    </location>
</feature>